<proteinExistence type="predicted"/>
<protein>
    <submittedName>
        <fullName evidence="1">Beta-lactamase family protein</fullName>
    </submittedName>
</protein>
<evidence type="ECO:0000313" key="1">
    <source>
        <dbReference type="EMBL" id="MCM6773615.1"/>
    </source>
</evidence>
<dbReference type="AlphaFoldDB" id="A0A9X2E4T2"/>
<keyword evidence="2" id="KW-1185">Reference proteome</keyword>
<gene>
    <name evidence="1" type="ORF">NDR86_09050</name>
</gene>
<organism evidence="1 2">
    <name type="scientific">Nocardia pulmonis</name>
    <dbReference type="NCBI Taxonomy" id="2951408"/>
    <lineage>
        <taxon>Bacteria</taxon>
        <taxon>Bacillati</taxon>
        <taxon>Actinomycetota</taxon>
        <taxon>Actinomycetes</taxon>
        <taxon>Mycobacteriales</taxon>
        <taxon>Nocardiaceae</taxon>
        <taxon>Nocardia</taxon>
    </lineage>
</organism>
<dbReference type="InterPro" id="IPR012338">
    <property type="entry name" value="Beta-lactam/transpept-like"/>
</dbReference>
<dbReference type="EMBL" id="JAMRXG010000003">
    <property type="protein sequence ID" value="MCM6773615.1"/>
    <property type="molecule type" value="Genomic_DNA"/>
</dbReference>
<comment type="caution">
    <text evidence="1">The sequence shown here is derived from an EMBL/GenBank/DDBJ whole genome shotgun (WGS) entry which is preliminary data.</text>
</comment>
<dbReference type="SUPFAM" id="SSF56601">
    <property type="entry name" value="beta-lactamase/transpeptidase-like"/>
    <property type="match status" value="1"/>
</dbReference>
<sequence length="83" mass="9012">MNNNALHTIAAAIREQVVAYCDANHVPGFVTGVHHAGEQVIVAHGTANVATGAPMREDTGFLFGSYTRCRPAHQLRCLLRVRM</sequence>
<accession>A0A9X2E4T2</accession>
<dbReference type="RefSeq" id="WP_251910680.1">
    <property type="nucleotide sequence ID" value="NZ_JAMRXG010000003.1"/>
</dbReference>
<evidence type="ECO:0000313" key="2">
    <source>
        <dbReference type="Proteomes" id="UP001139157"/>
    </source>
</evidence>
<dbReference type="Proteomes" id="UP001139157">
    <property type="component" value="Unassembled WGS sequence"/>
</dbReference>
<reference evidence="1" key="1">
    <citation type="submission" date="2022-06" db="EMBL/GenBank/DDBJ databases">
        <title>Novel species in genus nocardia.</title>
        <authorList>
            <person name="Li F."/>
        </authorList>
    </citation>
    <scope>NUCLEOTIDE SEQUENCE</scope>
    <source>
        <strain evidence="1">CDC141</strain>
    </source>
</reference>
<name>A0A9X2E4T2_9NOCA</name>
<dbReference type="Gene3D" id="3.40.710.10">
    <property type="entry name" value="DD-peptidase/beta-lactamase superfamily"/>
    <property type="match status" value="1"/>
</dbReference>